<dbReference type="InterPro" id="IPR044855">
    <property type="entry name" value="CoA-Trfase_III_dom3_sf"/>
</dbReference>
<proteinExistence type="predicted"/>
<dbReference type="InterPro" id="IPR050483">
    <property type="entry name" value="CoA-transferase_III_domain"/>
</dbReference>
<organism evidence="2 3">
    <name type="scientific">Mycolicibacter kumamotonensis</name>
    <dbReference type="NCBI Taxonomy" id="354243"/>
    <lineage>
        <taxon>Bacteria</taxon>
        <taxon>Bacillati</taxon>
        <taxon>Actinomycetota</taxon>
        <taxon>Actinomycetes</taxon>
        <taxon>Mycobacteriales</taxon>
        <taxon>Mycobacteriaceae</taxon>
        <taxon>Mycolicibacter</taxon>
    </lineage>
</organism>
<gene>
    <name evidence="2" type="ORF">GWR20_02490</name>
</gene>
<dbReference type="Gene3D" id="3.30.1540.10">
    <property type="entry name" value="formyl-coa transferase, domain 3"/>
    <property type="match status" value="1"/>
</dbReference>
<dbReference type="EMBL" id="JAACYR010000005">
    <property type="protein sequence ID" value="NDJ88032.1"/>
    <property type="molecule type" value="Genomic_DNA"/>
</dbReference>
<dbReference type="Proteomes" id="UP000466523">
    <property type="component" value="Unassembled WGS sequence"/>
</dbReference>
<dbReference type="PANTHER" id="PTHR48207">
    <property type="entry name" value="SUCCINATE--HYDROXYMETHYLGLUTARATE COA-TRANSFERASE"/>
    <property type="match status" value="1"/>
</dbReference>
<evidence type="ECO:0000256" key="1">
    <source>
        <dbReference type="ARBA" id="ARBA00022679"/>
    </source>
</evidence>
<dbReference type="Gene3D" id="3.40.50.10540">
    <property type="entry name" value="Crotonobetainyl-coa:carnitine coa-transferase, domain 1"/>
    <property type="match status" value="1"/>
</dbReference>
<dbReference type="RefSeq" id="WP_112683794.1">
    <property type="nucleotide sequence ID" value="NZ_JAACYR010000005.1"/>
</dbReference>
<evidence type="ECO:0000313" key="3">
    <source>
        <dbReference type="Proteomes" id="UP000466523"/>
    </source>
</evidence>
<sequence length="407" mass="43788">MTRAALDGIRVLDLSRILAAPLAAQILGDLGAEIIKVERPVVGDDSRQYGPPFLSGDTSGGMSAFYLSCNRNKESVTIDYTTPRGKQLLLDLIGRSDVLLENFRPGVLAKYGLGYEDLRGRFPTLVYCSVTGFGQTGPYRDRPGYDGIFQALSGMMSVSGHPDGTPGAGPMKSGLSLIDILTALHTSTAVLAALRHRDQHGEGQHLDVSLLDCGLASMSHYVENYLVSGAVPERRGNGGFGGIPSQAFHCADGNQIFLVATTNPQFARACQALGHPELTADPRFASIAARIEHRLELLAVLEKIFAERDAAHWITALEAADVPVSPVNDVHAALADRHVRDRAMQINIAHPQLDTIPALRYPIRMSRTPVTDYTAPPVLGQDTREVLSRVVGLSDAAIDELQHDGAI</sequence>
<protein>
    <submittedName>
        <fullName evidence="2">CoA transferase</fullName>
    </submittedName>
</protein>
<dbReference type="AlphaFoldDB" id="A0A7K3L704"/>
<dbReference type="InterPro" id="IPR003673">
    <property type="entry name" value="CoA-Trfase_fam_III"/>
</dbReference>
<dbReference type="GO" id="GO:0008410">
    <property type="term" value="F:CoA-transferase activity"/>
    <property type="evidence" value="ECO:0007669"/>
    <property type="project" value="TreeGrafter"/>
</dbReference>
<comment type="caution">
    <text evidence="2">The sequence shown here is derived from an EMBL/GenBank/DDBJ whole genome shotgun (WGS) entry which is preliminary data.</text>
</comment>
<dbReference type="PANTHER" id="PTHR48207:SF3">
    <property type="entry name" value="SUCCINATE--HYDROXYMETHYLGLUTARATE COA-TRANSFERASE"/>
    <property type="match status" value="1"/>
</dbReference>
<dbReference type="Pfam" id="PF02515">
    <property type="entry name" value="CoA_transf_3"/>
    <property type="match status" value="1"/>
</dbReference>
<evidence type="ECO:0000313" key="2">
    <source>
        <dbReference type="EMBL" id="NDJ88032.1"/>
    </source>
</evidence>
<reference evidence="2 3" key="1">
    <citation type="submission" date="2020-01" db="EMBL/GenBank/DDBJ databases">
        <authorList>
            <person name="Sanchez-Estrada R."/>
            <person name="Gonzalez-Y-Merchand J.A."/>
            <person name="Rivera-Gutierrez S."/>
        </authorList>
    </citation>
    <scope>NUCLEOTIDE SEQUENCE [LARGE SCALE GENOMIC DNA]</scope>
    <source>
        <strain evidence="2 3">CST 7247</strain>
    </source>
</reference>
<accession>A0A7K3L704</accession>
<dbReference type="SUPFAM" id="SSF89796">
    <property type="entry name" value="CoA-transferase family III (CaiB/BaiF)"/>
    <property type="match status" value="1"/>
</dbReference>
<dbReference type="InterPro" id="IPR023606">
    <property type="entry name" value="CoA-Trfase_III_dom_1_sf"/>
</dbReference>
<keyword evidence="1 2" id="KW-0808">Transferase</keyword>
<name>A0A7K3L704_9MYCO</name>